<sequence>MKTLQKIALALVIVVFSTTNLSAQTYKHAIKNAKRVVVENLLGELTFEGYDGNEIIVEVDHFDAPPKRADGLKAIYGGGEDNTGIGLVFYELDGNIKIAGASKQSEDATYTFKIPNSMSLKVNYSNPFAEADKIVFNNFTNEISVKTMDADIEFTNVTGPITSSTIDGRTTVVFSKVNQESPISISSIDGEIDISLLANTPANLNFSTFDGEIYTDFDIDFNKKGKDGKRSMNYIGGRNSSNGTINGGGVKIN</sequence>
<comment type="caution">
    <text evidence="1">The sequence shown here is derived from an EMBL/GenBank/DDBJ whole genome shotgun (WGS) entry which is preliminary data.</text>
</comment>
<accession>X0VCA4</accession>
<dbReference type="AlphaFoldDB" id="X0VCA4"/>
<evidence type="ECO:0008006" key="2">
    <source>
        <dbReference type="Google" id="ProtNLM"/>
    </source>
</evidence>
<dbReference type="EMBL" id="BARS01017485">
    <property type="protein sequence ID" value="GAF98215.1"/>
    <property type="molecule type" value="Genomic_DNA"/>
</dbReference>
<reference evidence="1" key="1">
    <citation type="journal article" date="2014" name="Front. Microbiol.">
        <title>High frequency of phylogenetically diverse reductive dehalogenase-homologous genes in deep subseafloor sedimentary metagenomes.</title>
        <authorList>
            <person name="Kawai M."/>
            <person name="Futagami T."/>
            <person name="Toyoda A."/>
            <person name="Takaki Y."/>
            <person name="Nishi S."/>
            <person name="Hori S."/>
            <person name="Arai W."/>
            <person name="Tsubouchi T."/>
            <person name="Morono Y."/>
            <person name="Uchiyama I."/>
            <person name="Ito T."/>
            <person name="Fujiyama A."/>
            <person name="Inagaki F."/>
            <person name="Takami H."/>
        </authorList>
    </citation>
    <scope>NUCLEOTIDE SEQUENCE</scope>
    <source>
        <strain evidence="1">Expedition CK06-06</strain>
    </source>
</reference>
<gene>
    <name evidence="1" type="ORF">S01H1_28597</name>
</gene>
<name>X0VCA4_9ZZZZ</name>
<protein>
    <recommendedName>
        <fullName evidence="2">Adhesin domain-containing protein</fullName>
    </recommendedName>
</protein>
<evidence type="ECO:0000313" key="1">
    <source>
        <dbReference type="EMBL" id="GAF98215.1"/>
    </source>
</evidence>
<feature type="non-terminal residue" evidence="1">
    <location>
        <position position="253"/>
    </location>
</feature>
<proteinExistence type="predicted"/>
<organism evidence="1">
    <name type="scientific">marine sediment metagenome</name>
    <dbReference type="NCBI Taxonomy" id="412755"/>
    <lineage>
        <taxon>unclassified sequences</taxon>
        <taxon>metagenomes</taxon>
        <taxon>ecological metagenomes</taxon>
    </lineage>
</organism>